<dbReference type="AlphaFoldDB" id="A9MLA6"/>
<evidence type="ECO:0000313" key="2">
    <source>
        <dbReference type="Proteomes" id="UP000002084"/>
    </source>
</evidence>
<evidence type="ECO:0000313" key="1">
    <source>
        <dbReference type="EMBL" id="ABX22276.1"/>
    </source>
</evidence>
<keyword evidence="2" id="KW-1185">Reference proteome</keyword>
<accession>A9MLA6</accession>
<dbReference type="HOGENOM" id="CLU_2425149_0_0_6"/>
<reference evidence="1 2" key="1">
    <citation type="submission" date="2007-11" db="EMBL/GenBank/DDBJ databases">
        <authorList>
            <consortium name="The Salmonella enterica serovar Arizonae Genome Sequencing Project"/>
            <person name="McClelland M."/>
            <person name="Sanderson E.K."/>
            <person name="Porwollik S."/>
            <person name="Spieth J."/>
            <person name="Clifton W.S."/>
            <person name="Fulton R."/>
            <person name="Chunyan W."/>
            <person name="Wollam A."/>
            <person name="Shah N."/>
            <person name="Pepin K."/>
            <person name="Bhonagiri V."/>
            <person name="Nash W."/>
            <person name="Johnson M."/>
            <person name="Thiruvilangam P."/>
            <person name="Wilson R."/>
        </authorList>
    </citation>
    <scope>NUCLEOTIDE SEQUENCE [LARGE SCALE GENOMIC DNA]</scope>
    <source>
        <strain evidence="2">ATCC BAA-731 / CDC346-86 / RSK2980</strain>
    </source>
</reference>
<sequence>MPDGDASHLIPAYRASYSRPDKALAAIRRIHRRNSGGDFHALAFKADGLPGDNFAAFTSFNRAIDLDQPVGNSDFRLSAAFAPAFQLEQIA</sequence>
<dbReference type="STRING" id="41514.SARI_02414"/>
<name>A9MLA6_SALAR</name>
<dbReference type="EMBL" id="CP000880">
    <property type="protein sequence ID" value="ABX22276.1"/>
    <property type="molecule type" value="Genomic_DNA"/>
</dbReference>
<gene>
    <name evidence="1" type="ordered locus">SARI_02414</name>
</gene>
<dbReference type="Proteomes" id="UP000002084">
    <property type="component" value="Chromosome"/>
</dbReference>
<proteinExistence type="predicted"/>
<protein>
    <submittedName>
        <fullName evidence="1">Uncharacterized protein</fullName>
    </submittedName>
</protein>
<organism evidence="1 2">
    <name type="scientific">Salmonella arizonae (strain ATCC BAA-731 / CDC346-86 / RSK2980)</name>
    <dbReference type="NCBI Taxonomy" id="41514"/>
    <lineage>
        <taxon>Bacteria</taxon>
        <taxon>Pseudomonadati</taxon>
        <taxon>Pseudomonadota</taxon>
        <taxon>Gammaproteobacteria</taxon>
        <taxon>Enterobacterales</taxon>
        <taxon>Enterobacteriaceae</taxon>
        <taxon>Salmonella</taxon>
    </lineage>
</organism>
<dbReference type="KEGG" id="ses:SARI_02414"/>